<dbReference type="AlphaFoldDB" id="A0AAN5CGA8"/>
<proteinExistence type="predicted"/>
<feature type="transmembrane region" description="Helical" evidence="1">
    <location>
        <begin position="49"/>
        <end position="67"/>
    </location>
</feature>
<keyword evidence="1" id="KW-1133">Transmembrane helix</keyword>
<keyword evidence="1" id="KW-0812">Transmembrane</keyword>
<evidence type="ECO:0000256" key="1">
    <source>
        <dbReference type="SAM" id="Phobius"/>
    </source>
</evidence>
<organism evidence="2 3">
    <name type="scientific">Pristionchus mayeri</name>
    <dbReference type="NCBI Taxonomy" id="1317129"/>
    <lineage>
        <taxon>Eukaryota</taxon>
        <taxon>Metazoa</taxon>
        <taxon>Ecdysozoa</taxon>
        <taxon>Nematoda</taxon>
        <taxon>Chromadorea</taxon>
        <taxon>Rhabditida</taxon>
        <taxon>Rhabditina</taxon>
        <taxon>Diplogasteromorpha</taxon>
        <taxon>Diplogasteroidea</taxon>
        <taxon>Neodiplogasteridae</taxon>
        <taxon>Pristionchus</taxon>
    </lineage>
</organism>
<evidence type="ECO:0000313" key="3">
    <source>
        <dbReference type="Proteomes" id="UP001328107"/>
    </source>
</evidence>
<feature type="non-terminal residue" evidence="2">
    <location>
        <position position="182"/>
    </location>
</feature>
<reference evidence="3" key="1">
    <citation type="submission" date="2022-10" db="EMBL/GenBank/DDBJ databases">
        <title>Genome assembly of Pristionchus species.</title>
        <authorList>
            <person name="Yoshida K."/>
            <person name="Sommer R.J."/>
        </authorList>
    </citation>
    <scope>NUCLEOTIDE SEQUENCE [LARGE SCALE GENOMIC DNA]</scope>
    <source>
        <strain evidence="3">RS5460</strain>
    </source>
</reference>
<protein>
    <submittedName>
        <fullName evidence="2">Uncharacterized protein</fullName>
    </submittedName>
</protein>
<feature type="transmembrane region" description="Helical" evidence="1">
    <location>
        <begin position="120"/>
        <end position="136"/>
    </location>
</feature>
<name>A0AAN5CGA8_9BILA</name>
<keyword evidence="3" id="KW-1185">Reference proteome</keyword>
<comment type="caution">
    <text evidence="2">The sequence shown here is derived from an EMBL/GenBank/DDBJ whole genome shotgun (WGS) entry which is preliminary data.</text>
</comment>
<keyword evidence="1" id="KW-0472">Membrane</keyword>
<gene>
    <name evidence="2" type="ORF">PMAYCL1PPCAC_13337</name>
</gene>
<feature type="non-terminal residue" evidence="2">
    <location>
        <position position="1"/>
    </location>
</feature>
<dbReference type="Proteomes" id="UP001328107">
    <property type="component" value="Unassembled WGS sequence"/>
</dbReference>
<accession>A0AAN5CGA8</accession>
<evidence type="ECO:0000313" key="2">
    <source>
        <dbReference type="EMBL" id="GMR43142.1"/>
    </source>
</evidence>
<sequence>SSTLRNLNITLQTLPSFTGKTSQFDDTNANRVKFTIENVLDRYGGLRNICCYLFAYSFIVFATQLFINIWSVREDESGDCQAHLNETRGSPLCCCRPPLRLRRLSNGLKEMYLDTKQMEMWYAAAFLVSAVLCSLLERIGGRRRLVLISLPLSAVSLSFLAVIRDEKTIRAIVFIASMANAV</sequence>
<dbReference type="EMBL" id="BTRK01000003">
    <property type="protein sequence ID" value="GMR43142.1"/>
    <property type="molecule type" value="Genomic_DNA"/>
</dbReference>
<feature type="transmembrane region" description="Helical" evidence="1">
    <location>
        <begin position="145"/>
        <end position="163"/>
    </location>
</feature>